<evidence type="ECO:0000256" key="1">
    <source>
        <dbReference type="SAM" id="SignalP"/>
    </source>
</evidence>
<proteinExistence type="predicted"/>
<reference evidence="2 3" key="1">
    <citation type="submission" date="2022-01" db="EMBL/GenBank/DDBJ databases">
        <title>Nocardioides sp. nov., an actinomycete isolated from mining soil.</title>
        <authorList>
            <person name="Liu L."/>
        </authorList>
    </citation>
    <scope>NUCLEOTIDE SEQUENCE [LARGE SCALE GENOMIC DNA]</scope>
    <source>
        <strain evidence="2 3">KLBMP 9356</strain>
    </source>
</reference>
<feature type="chain" id="PRO_5045601507" evidence="1">
    <location>
        <begin position="26"/>
        <end position="511"/>
    </location>
</feature>
<evidence type="ECO:0000313" key="3">
    <source>
        <dbReference type="Proteomes" id="UP001201161"/>
    </source>
</evidence>
<keyword evidence="1" id="KW-0732">Signal</keyword>
<organism evidence="2 3">
    <name type="scientific">Nocardioides potassii</name>
    <dbReference type="NCBI Taxonomy" id="2911371"/>
    <lineage>
        <taxon>Bacteria</taxon>
        <taxon>Bacillati</taxon>
        <taxon>Actinomycetota</taxon>
        <taxon>Actinomycetes</taxon>
        <taxon>Propionibacteriales</taxon>
        <taxon>Nocardioidaceae</taxon>
        <taxon>Nocardioides</taxon>
    </lineage>
</organism>
<comment type="caution">
    <text evidence="2">The sequence shown here is derived from an EMBL/GenBank/DDBJ whole genome shotgun (WGS) entry which is preliminary data.</text>
</comment>
<accession>A0ABS9HHQ5</accession>
<feature type="signal peptide" evidence="1">
    <location>
        <begin position="1"/>
        <end position="25"/>
    </location>
</feature>
<gene>
    <name evidence="2" type="ORF">L2K70_18755</name>
</gene>
<dbReference type="EMBL" id="JAKJHZ010000011">
    <property type="protein sequence ID" value="MCF6379656.1"/>
    <property type="molecule type" value="Genomic_DNA"/>
</dbReference>
<sequence length="511" mass="54708">MSRITGVIVALATAAAVLSGSSVGAEPAAPAPPTAQLPRPIEGGVELAMADGDRLRVWATPDHRAVLSRRWDAATSTWGPRLDVVRRKNLSCGSVDARTANGAVAVIALCDRGGYYEDQAPTSSQALWSPDGVTWRSYPLEGEAYDEPGISLGGTRGVWPENEGYVTYGPEGFTRHRLATPNQEYTATATITDDAQVSYLYGTASGSGLCATVVLTRTGDATPSRQEVRSSFACSDVGFANVDANTVWLGDLWDRAQRTVISRPDASSPWAVTAIAPADAPGLEQGGRLEVDFFAAPGLPLLALGSEQGRRVRVQAYDEASQTWAPSTLAYDAGGSRCAWGDNWFATQLAVVAAELRCNGRRVVLTTSDGVTWQALRMGRHVKGVSDDGRYVAVPGRSGTAIISAERGVVTLPLPVTGRCDVVVPDGTDGAVLLTSAGRHRGWPTVLQHSSADGWVHLSRTDLPTFPRTCRRVRSNSYELPYGVDVFSGWKGYTVRIVQRDGEWTARRVRY</sequence>
<dbReference type="Proteomes" id="UP001201161">
    <property type="component" value="Unassembled WGS sequence"/>
</dbReference>
<keyword evidence="3" id="KW-1185">Reference proteome</keyword>
<dbReference type="RefSeq" id="WP_236404817.1">
    <property type="nucleotide sequence ID" value="NZ_JAKJHZ010000011.1"/>
</dbReference>
<name>A0ABS9HHQ5_9ACTN</name>
<evidence type="ECO:0000313" key="2">
    <source>
        <dbReference type="EMBL" id="MCF6379656.1"/>
    </source>
</evidence>
<protein>
    <submittedName>
        <fullName evidence="2">Uncharacterized protein</fullName>
    </submittedName>
</protein>